<dbReference type="Proteomes" id="UP001141458">
    <property type="component" value="Unassembled WGS sequence"/>
</dbReference>
<comment type="subcellular location">
    <subcellularLocation>
        <location evidence="1">Cell membrane</location>
        <topology evidence="1">Multi-pass membrane protein</topology>
    </subcellularLocation>
</comment>
<dbReference type="Proteomes" id="UP001210690">
    <property type="component" value="Chromosome"/>
</dbReference>
<dbReference type="EMBL" id="JANDZV010000003">
    <property type="protein sequence ID" value="MCZ7407810.1"/>
    <property type="molecule type" value="Genomic_DNA"/>
</dbReference>
<feature type="transmembrane region" description="Helical" evidence="8">
    <location>
        <begin position="27"/>
        <end position="45"/>
    </location>
</feature>
<evidence type="ECO:0000256" key="1">
    <source>
        <dbReference type="ARBA" id="ARBA00004651"/>
    </source>
</evidence>
<evidence type="ECO:0000259" key="9">
    <source>
        <dbReference type="Pfam" id="PF12821"/>
    </source>
</evidence>
<evidence type="ECO:0000313" key="10">
    <source>
        <dbReference type="EMBL" id="AIZ36299.1"/>
    </source>
</evidence>
<dbReference type="STRING" id="33033.NW74_02590"/>
<reference evidence="10 14" key="1">
    <citation type="submission" date="2014-10" db="EMBL/GenBank/DDBJ databases">
        <title>Complete genome sequence of Parvimonas micra KCOM 1535 (= ChDC B708).</title>
        <authorList>
            <person name="Kook J.-K."/>
            <person name="Park S.-N."/>
            <person name="Lim Y.K."/>
            <person name="Roh H."/>
        </authorList>
    </citation>
    <scope>NUCLEOTIDE SEQUENCE [LARGE SCALE GENOMIC DNA]</scope>
    <source>
        <strain evidence="10">KCOM 1535</strain>
        <strain evidence="14">KCOM 1535 / ChDC B708</strain>
    </source>
</reference>
<evidence type="ECO:0000256" key="7">
    <source>
        <dbReference type="ARBA" id="ARBA00034125"/>
    </source>
</evidence>
<accession>A0A0B4S196</accession>
<dbReference type="PANTHER" id="PTHR34390">
    <property type="entry name" value="UPF0442 PROTEIN YJJB-RELATED"/>
    <property type="match status" value="1"/>
</dbReference>
<evidence type="ECO:0000256" key="4">
    <source>
        <dbReference type="ARBA" id="ARBA00022692"/>
    </source>
</evidence>
<evidence type="ECO:0000313" key="11">
    <source>
        <dbReference type="EMBL" id="MBF1307470.1"/>
    </source>
</evidence>
<name>A0A0B4S196_9FIRM</name>
<evidence type="ECO:0000256" key="5">
    <source>
        <dbReference type="ARBA" id="ARBA00022989"/>
    </source>
</evidence>
<keyword evidence="6 8" id="KW-0472">Membrane</keyword>
<protein>
    <submittedName>
        <fullName evidence="11">Threonine/serine exporter family protein</fullName>
    </submittedName>
</protein>
<dbReference type="GeneID" id="93384337"/>
<dbReference type="PANTHER" id="PTHR34390:SF1">
    <property type="entry name" value="SUCCINATE TRANSPORTER SUBUNIT YJJB-RELATED"/>
    <property type="match status" value="1"/>
</dbReference>
<dbReference type="GO" id="GO:0015744">
    <property type="term" value="P:succinate transport"/>
    <property type="evidence" value="ECO:0007669"/>
    <property type="project" value="TreeGrafter"/>
</dbReference>
<dbReference type="Pfam" id="PF12821">
    <property type="entry name" value="ThrE_2"/>
    <property type="match status" value="1"/>
</dbReference>
<dbReference type="InterPro" id="IPR024528">
    <property type="entry name" value="ThrE_2"/>
</dbReference>
<reference evidence="12" key="3">
    <citation type="submission" date="2022-07" db="EMBL/GenBank/DDBJ databases">
        <title>Parvimonas micra travels from the subgingival sulcus of the human oral cavity to the colorectal adenocarcinoma.</title>
        <authorList>
            <person name="Conde-Perez K."/>
            <person name="Buetas E."/>
            <person name="Aja-Macaya P."/>
            <person name="Martin-De Arribas E."/>
            <person name="Iglesias-Corras I."/>
            <person name="Trigo-Tasende N."/>
            <person name="Nasser-Ali M."/>
            <person name="Estevez L.S."/>
            <person name="Rumbo-Feal S."/>
            <person name="Otero-Alen B."/>
            <person name="Noguera J.F."/>
            <person name="Concha A."/>
            <person name="Pardinas-Lopez S."/>
            <person name="Carda-Dieguez M."/>
            <person name="Gomez-Randulfe I."/>
            <person name="Martinez-Lago N."/>
            <person name="Ladra S."/>
            <person name="Aparicio L.A."/>
            <person name="Bou G."/>
            <person name="Mira A."/>
            <person name="Vallejo J.A."/>
            <person name="Poza M."/>
        </authorList>
    </citation>
    <scope>NUCLEOTIDE SEQUENCE</scope>
    <source>
        <strain evidence="13">PM102KC-G-1</strain>
        <strain evidence="12">PM79KC-AC-4</strain>
    </source>
</reference>
<dbReference type="AlphaFoldDB" id="A0A0B4S196"/>
<dbReference type="RefSeq" id="WP_004833733.1">
    <property type="nucleotide sequence ID" value="NZ_BHYQ01000003.1"/>
</dbReference>
<evidence type="ECO:0000256" key="2">
    <source>
        <dbReference type="ARBA" id="ARBA00022475"/>
    </source>
</evidence>
<proteinExistence type="inferred from homology"/>
<reference evidence="11" key="2">
    <citation type="submission" date="2020-04" db="EMBL/GenBank/DDBJ databases">
        <title>Deep metagenomics examines the oral microbiome during advanced dental caries in children, revealing novel taxa and co-occurrences with host molecules.</title>
        <authorList>
            <person name="Baker J.L."/>
            <person name="Morton J.T."/>
            <person name="Dinis M."/>
            <person name="Alvarez R."/>
            <person name="Tran N.C."/>
            <person name="Knight R."/>
            <person name="Edlund A."/>
        </authorList>
    </citation>
    <scope>NUCLEOTIDE SEQUENCE</scope>
    <source>
        <strain evidence="11">JCVI_23_bin.11</strain>
    </source>
</reference>
<dbReference type="Proteomes" id="UP000031386">
    <property type="component" value="Chromosome"/>
</dbReference>
<keyword evidence="3" id="KW-0997">Cell inner membrane</keyword>
<evidence type="ECO:0000313" key="14">
    <source>
        <dbReference type="Proteomes" id="UP000031386"/>
    </source>
</evidence>
<evidence type="ECO:0000256" key="6">
    <source>
        <dbReference type="ARBA" id="ARBA00023136"/>
    </source>
</evidence>
<dbReference type="OrthoDB" id="9810047at2"/>
<dbReference type="EMBL" id="JABZRE010000030">
    <property type="protein sequence ID" value="MBF1307470.1"/>
    <property type="molecule type" value="Genomic_DNA"/>
</dbReference>
<evidence type="ECO:0000313" key="12">
    <source>
        <dbReference type="EMBL" id="MCZ7407810.1"/>
    </source>
</evidence>
<keyword evidence="4 8" id="KW-0812">Transmembrane</keyword>
<feature type="transmembrane region" description="Helical" evidence="8">
    <location>
        <begin position="5"/>
        <end position="21"/>
    </location>
</feature>
<feature type="domain" description="Threonine/Serine exporter ThrE" evidence="9">
    <location>
        <begin position="6"/>
        <end position="132"/>
    </location>
</feature>
<sequence length="161" mass="18048">MDLFLNIICAVVSSIAFSIFFIVPKKAIVYCTVIGTISWIVYYFCSKYFGNAVSNLIASLVVGLFAEYFSVKLKMPSTVFLYIGIVMLVPGYGMYHTMEYFAKDEYLLALDSGISTVVHAGSIAIGVLISAVFSRSIKRVKFDRLNKINEITEKIEEFVEK</sequence>
<feature type="transmembrane region" description="Helical" evidence="8">
    <location>
        <begin position="77"/>
        <end position="95"/>
    </location>
</feature>
<evidence type="ECO:0000256" key="8">
    <source>
        <dbReference type="SAM" id="Phobius"/>
    </source>
</evidence>
<dbReference type="EMBL" id="CP009761">
    <property type="protein sequence ID" value="AIZ36299.1"/>
    <property type="molecule type" value="Genomic_DNA"/>
</dbReference>
<dbReference type="InterPro" id="IPR050539">
    <property type="entry name" value="ThrE_Dicarb/AminoAcid_Exp"/>
</dbReference>
<keyword evidence="14" id="KW-1185">Reference proteome</keyword>
<dbReference type="Proteomes" id="UP000758611">
    <property type="component" value="Unassembled WGS sequence"/>
</dbReference>
<dbReference type="GO" id="GO:0005886">
    <property type="term" value="C:plasma membrane"/>
    <property type="evidence" value="ECO:0007669"/>
    <property type="project" value="UniProtKB-SubCell"/>
</dbReference>
<dbReference type="KEGG" id="pmic:NW74_02590"/>
<organism evidence="10 14">
    <name type="scientific">Parvimonas micra</name>
    <dbReference type="NCBI Taxonomy" id="33033"/>
    <lineage>
        <taxon>Bacteria</taxon>
        <taxon>Bacillati</taxon>
        <taxon>Bacillota</taxon>
        <taxon>Tissierellia</taxon>
        <taxon>Tissierellales</taxon>
        <taxon>Peptoniphilaceae</taxon>
        <taxon>Parvimonas</taxon>
    </lineage>
</organism>
<evidence type="ECO:0000313" key="13">
    <source>
        <dbReference type="EMBL" id="WBB30427.1"/>
    </source>
</evidence>
<keyword evidence="2" id="KW-1003">Cell membrane</keyword>
<feature type="transmembrane region" description="Helical" evidence="8">
    <location>
        <begin position="52"/>
        <end position="71"/>
    </location>
</feature>
<keyword evidence="5 8" id="KW-1133">Transmembrane helix</keyword>
<dbReference type="EMBL" id="CP101412">
    <property type="protein sequence ID" value="WBB30427.1"/>
    <property type="molecule type" value="Genomic_DNA"/>
</dbReference>
<gene>
    <name evidence="11" type="ORF">HXM94_06815</name>
    <name evidence="13" type="ORF">NM222_05465</name>
    <name evidence="12" type="ORF">NND69_05435</name>
    <name evidence="10" type="ORF">NW74_02590</name>
</gene>
<feature type="transmembrane region" description="Helical" evidence="8">
    <location>
        <begin position="107"/>
        <end position="133"/>
    </location>
</feature>
<evidence type="ECO:0000256" key="3">
    <source>
        <dbReference type="ARBA" id="ARBA00022519"/>
    </source>
</evidence>
<comment type="similarity">
    <text evidence="7">Belongs to the ThrE exporter (TC 2.A.79) family.</text>
</comment>